<proteinExistence type="predicted"/>
<feature type="coiled-coil region" evidence="1">
    <location>
        <begin position="188"/>
        <end position="225"/>
    </location>
</feature>
<dbReference type="InterPro" id="IPR053148">
    <property type="entry name" value="PD-DEXK-like_domain"/>
</dbReference>
<evidence type="ECO:0000313" key="3">
    <source>
        <dbReference type="EMBL" id="NCI49193.1"/>
    </source>
</evidence>
<evidence type="ECO:0000259" key="2">
    <source>
        <dbReference type="Pfam" id="PF17761"/>
    </source>
</evidence>
<dbReference type="InterPro" id="IPR041527">
    <property type="entry name" value="YhcG_N"/>
</dbReference>
<comment type="caution">
    <text evidence="3">The sequence shown here is derived from an EMBL/GenBank/DDBJ whole genome shotgun (WGS) entry which is preliminary data.</text>
</comment>
<organism evidence="3 4">
    <name type="scientific">Sediminibacterium roseum</name>
    <dbReference type="NCBI Taxonomy" id="1978412"/>
    <lineage>
        <taxon>Bacteria</taxon>
        <taxon>Pseudomonadati</taxon>
        <taxon>Bacteroidota</taxon>
        <taxon>Chitinophagia</taxon>
        <taxon>Chitinophagales</taxon>
        <taxon>Chitinophagaceae</taxon>
        <taxon>Sediminibacterium</taxon>
    </lineage>
</organism>
<evidence type="ECO:0000256" key="1">
    <source>
        <dbReference type="SAM" id="Coils"/>
    </source>
</evidence>
<feature type="domain" description="YhcG N-terminal" evidence="2">
    <location>
        <begin position="17"/>
        <end position="141"/>
    </location>
</feature>
<reference evidence="3 4" key="1">
    <citation type="submission" date="2020-01" db="EMBL/GenBank/DDBJ databases">
        <title>Genome analysis.</title>
        <authorList>
            <person name="Wu S."/>
            <person name="Wang G."/>
        </authorList>
    </citation>
    <scope>NUCLEOTIDE SEQUENCE [LARGE SCALE GENOMIC DNA]</scope>
    <source>
        <strain evidence="3 4">SYL130</strain>
    </source>
</reference>
<keyword evidence="4" id="KW-1185">Reference proteome</keyword>
<dbReference type="Pfam" id="PF17761">
    <property type="entry name" value="DUF1016_N"/>
    <property type="match status" value="1"/>
</dbReference>
<dbReference type="Proteomes" id="UP000753802">
    <property type="component" value="Unassembled WGS sequence"/>
</dbReference>
<keyword evidence="1" id="KW-0175">Coiled coil</keyword>
<evidence type="ECO:0000313" key="4">
    <source>
        <dbReference type="Proteomes" id="UP000753802"/>
    </source>
</evidence>
<dbReference type="EMBL" id="JAACJS010000002">
    <property type="protein sequence ID" value="NCI49193.1"/>
    <property type="molecule type" value="Genomic_DNA"/>
</dbReference>
<protein>
    <submittedName>
        <fullName evidence="3">DUF1016 domain-containing protein</fullName>
    </submittedName>
</protein>
<dbReference type="PANTHER" id="PTHR30547:SF5">
    <property type="entry name" value="NUCLEASE YHCG-RELATED"/>
    <property type="match status" value="1"/>
</dbReference>
<dbReference type="PANTHER" id="PTHR30547">
    <property type="entry name" value="UNCHARACTERIZED PROTEIN YHCG-RELATED"/>
    <property type="match status" value="1"/>
</dbReference>
<dbReference type="RefSeq" id="WP_161817481.1">
    <property type="nucleotide sequence ID" value="NZ_JAACJS010000002.1"/>
</dbReference>
<sequence>MIFSELNPDSFSAVVNRERSFLLRYTSIGLTRLFWNIGKSINKCPSLKQTDDEKLSAIKILSENLFHSFGSYFNQESLLLMSQFADKFPEFESQSESECITWDHIKLLLAIVNDEKRNFFTNQSIEKLLSADQLAKSITAGQHSGKLNTDNSTKIGTPDIDRMTMLEQSKHLRPVLMNSSFKELLFPIKKLAGKVRRNERTLEILQELTDQINVLIESFNNAVKKTLARTIDGVKWNVGCFVRAKLATIIGLENKEKVLDRISIELLEEFGKTLPPEYLNEAAIFAHIYSSKNAAQKYDEFAFATSLNSTEAEIDLIYLKKSDPSDIVQYEILQDPILLFLS</sequence>
<gene>
    <name evidence="3" type="ORF">GWC95_04610</name>
</gene>
<accession>A0ABW9ZVE7</accession>
<name>A0ABW9ZVE7_9BACT</name>